<keyword evidence="1" id="KW-1185">Reference proteome</keyword>
<name>A0A1I7X464_HETBA</name>
<dbReference type="AlphaFoldDB" id="A0A1I7X464"/>
<proteinExistence type="predicted"/>
<dbReference type="Proteomes" id="UP000095283">
    <property type="component" value="Unplaced"/>
</dbReference>
<organism evidence="1 2">
    <name type="scientific">Heterorhabditis bacteriophora</name>
    <name type="common">Entomopathogenic nematode worm</name>
    <dbReference type="NCBI Taxonomy" id="37862"/>
    <lineage>
        <taxon>Eukaryota</taxon>
        <taxon>Metazoa</taxon>
        <taxon>Ecdysozoa</taxon>
        <taxon>Nematoda</taxon>
        <taxon>Chromadorea</taxon>
        <taxon>Rhabditida</taxon>
        <taxon>Rhabditina</taxon>
        <taxon>Rhabditomorpha</taxon>
        <taxon>Strongyloidea</taxon>
        <taxon>Heterorhabditidae</taxon>
        <taxon>Heterorhabditis</taxon>
    </lineage>
</organism>
<dbReference type="WBParaSite" id="Hba_12380">
    <property type="protein sequence ID" value="Hba_12380"/>
    <property type="gene ID" value="Hba_12380"/>
</dbReference>
<evidence type="ECO:0000313" key="2">
    <source>
        <dbReference type="WBParaSite" id="Hba_12380"/>
    </source>
</evidence>
<protein>
    <submittedName>
        <fullName evidence="2">CPXV060 protein</fullName>
    </submittedName>
</protein>
<reference evidence="2" key="1">
    <citation type="submission" date="2016-11" db="UniProtKB">
        <authorList>
            <consortium name="WormBaseParasite"/>
        </authorList>
    </citation>
    <scope>IDENTIFICATION</scope>
</reference>
<sequence length="62" mass="7177">MHYYYQSICGRLLSVLRNNIVDFCKINPIIHYHNDNRVSVISALDNIDYVQSNSTSSDNNDI</sequence>
<accession>A0A1I7X464</accession>
<evidence type="ECO:0000313" key="1">
    <source>
        <dbReference type="Proteomes" id="UP000095283"/>
    </source>
</evidence>